<sequence>MTSPQVWEDAFARAQYVGQQLGQAVFDPLQQNRDIQQDKPYWIVETSSGLAEPMEIGQGQNMDSLQIDQETGQIWLHLMVPKGSASTAKALPWRKAMSNAFRRNGDPPGKWADGLYYDTQQASPPDLDQEGNWYVLGLAINYRYQDGYAGQQSP</sequence>
<organism evidence="1 2">
    <name type="scientific">Acetobacter malorum</name>
    <dbReference type="NCBI Taxonomy" id="178901"/>
    <lineage>
        <taxon>Bacteria</taxon>
        <taxon>Pseudomonadati</taxon>
        <taxon>Pseudomonadota</taxon>
        <taxon>Alphaproteobacteria</taxon>
        <taxon>Acetobacterales</taxon>
        <taxon>Acetobacteraceae</taxon>
        <taxon>Acetobacter</taxon>
    </lineage>
</organism>
<evidence type="ECO:0000313" key="1">
    <source>
        <dbReference type="EMBL" id="OUJ05359.1"/>
    </source>
</evidence>
<comment type="caution">
    <text evidence="1">The sequence shown here is derived from an EMBL/GenBank/DDBJ whole genome shotgun (WGS) entry which is preliminary data.</text>
</comment>
<dbReference type="EMBL" id="JOPG01000020">
    <property type="protein sequence ID" value="OUJ05359.1"/>
    <property type="molecule type" value="Genomic_DNA"/>
</dbReference>
<accession>A0A1Y3G4V9</accession>
<protein>
    <submittedName>
        <fullName evidence="1">Uncharacterized protein</fullName>
    </submittedName>
</protein>
<name>A0A1Y3G4V9_9PROT</name>
<dbReference type="RefSeq" id="WP_086653776.1">
    <property type="nucleotide sequence ID" value="NZ_JOPG01000020.1"/>
</dbReference>
<dbReference type="AlphaFoldDB" id="A0A1Y3G4V9"/>
<dbReference type="OrthoDB" id="7219929at2"/>
<evidence type="ECO:0000313" key="2">
    <source>
        <dbReference type="Proteomes" id="UP000242683"/>
    </source>
</evidence>
<dbReference type="Proteomes" id="UP000242683">
    <property type="component" value="Unassembled WGS sequence"/>
</dbReference>
<gene>
    <name evidence="1" type="ORF">HK23_06185</name>
</gene>
<reference evidence="2" key="1">
    <citation type="submission" date="2014-06" db="EMBL/GenBank/DDBJ databases">
        <authorList>
            <person name="Winans N.J."/>
            <person name="Newell P.D."/>
            <person name="Douglas A.E."/>
        </authorList>
    </citation>
    <scope>NUCLEOTIDE SEQUENCE [LARGE SCALE GENOMIC DNA]</scope>
    <source>
        <strain evidence="2">DsW_057</strain>
    </source>
</reference>
<proteinExistence type="predicted"/>